<feature type="compositionally biased region" description="Polar residues" evidence="2">
    <location>
        <begin position="519"/>
        <end position="530"/>
    </location>
</feature>
<evidence type="ECO:0000256" key="2">
    <source>
        <dbReference type="SAM" id="MobiDB-lite"/>
    </source>
</evidence>
<dbReference type="Proteomes" id="UP001374535">
    <property type="component" value="Chromosome 9"/>
</dbReference>
<evidence type="ECO:0000259" key="3">
    <source>
        <dbReference type="Pfam" id="PF07727"/>
    </source>
</evidence>
<feature type="region of interest" description="Disordered" evidence="2">
    <location>
        <begin position="509"/>
        <end position="542"/>
    </location>
</feature>
<sequence>MTSASESTQNQTRFSSELIRMDVDSIHSGKLASLERFGEFDEEKKHLNENGLLERIYGENSLGLGFDTLHRAFIGPSLVMVLIIVVACYRSVRSHVGACVYGCSCLRSVTFLCVLPSACKVVARKVAALFFLFLHPVCYLLELLPDLHRTFTIVVVGLSLDLRQSLARPSLESCWASSEVSSDLCRNRCRSSPLTLVGVVVRVVTNMTAPLSNAELLTSDIHALHAEIERLKSWMEPYVKIVNKPLDKKVVGCKWVSNVKYKFDRTLECYKASLVAKGFTQTYGVDYEETFSPLAKMNTVLGLLKKGIKFVGKNVLYGLKQSPHAWCGRLTHVMINIVKVNIPCSSSIPQKDLAKLKHFPRIELAYTKKDIFISQRKYVIDLLKETSMIDCKTIGVPIDQNYKIGSDEGGSSLNKGQYQRLVGKLIYLAHTRLDIAYVMSVVGALQDVRSELTKLRGVLFYKILEDLNAHLYNKGEYSVAGSTLLENDDEVPTTTAAALAVHNSQSLSRRTRSFKGDSRNSLQTDGSYRTGSMAGGSFDGHDETYSNEEGTLDGNMTGMRINGSDVPKDSNNALRQMPTWLSNSTPDEFLETIRKSDAPLHVKYLQTMVECLCMLGKVAAAGAIICQRLRPTIHEIITSKIKAHAEFLNSSRSSIGHGSHTGTGNLHFIKGQLESFQLPKQKPKNGISSSGTLLAVSPVSPLMAPGGKAQVTAKELLDSILDSVVRLFENHVIVGELLEAKASQHADINTPKSVPVDISWNPDSEASQATGGYSIGFSLTVLQPLSLKYGQCTRHTRELTLNLIRTARIELLTTWLLRLGHFASISSECQQLICEILRATPEAASADAAVQTARLASKVPSKDKRQWYVCSLVTWGSQVLNPGNNLFACGNRAANIYLPPPNLSLGNLYQLASGLDSAARSAPPPLSDHRRCHRRQSGSSIGQKDAPNTGDHRSGSRSSNGAATCRHAPPPSSARVAHAPPSGETHSPAPPQTGSPEPPKSVPRVEWSSEPPDSVPWVGDDPFGLYLSRSEFEVFALFFLGYGMSEEKSIPLEVSNDLPNIGSTSWLDGQNYLQWSQFILRILKSRSKLDHIQGGGPAPDDKHFSMWDREDSLIMTWMWQSMSPEVRKNYMFHSSAKEIWDDLQSTFSLKKNLAATYDIKNRIFNTKQDSLFVTEYHGILNGL</sequence>
<dbReference type="PANTHER" id="PTHR14146">
    <property type="entry name" value="EXOCYST COMPLEX COMPONENT 4"/>
    <property type="match status" value="1"/>
</dbReference>
<evidence type="ECO:0000313" key="4">
    <source>
        <dbReference type="EMBL" id="WVY97058.1"/>
    </source>
</evidence>
<dbReference type="InterPro" id="IPR013103">
    <property type="entry name" value="RVT_2"/>
</dbReference>
<feature type="region of interest" description="Disordered" evidence="2">
    <location>
        <begin position="917"/>
        <end position="1014"/>
    </location>
</feature>
<keyword evidence="5" id="KW-1185">Reference proteome</keyword>
<feature type="compositionally biased region" description="Pro residues" evidence="2">
    <location>
        <begin position="988"/>
        <end position="1001"/>
    </location>
</feature>
<dbReference type="InterPro" id="IPR039682">
    <property type="entry name" value="Sec8/EXOC4"/>
</dbReference>
<dbReference type="GO" id="GO:0000145">
    <property type="term" value="C:exocyst"/>
    <property type="evidence" value="ECO:0007669"/>
    <property type="project" value="UniProtKB-UniRule"/>
</dbReference>
<protein>
    <recommendedName>
        <fullName evidence="1">Exocyst complex component Sec8</fullName>
    </recommendedName>
</protein>
<dbReference type="GO" id="GO:0090522">
    <property type="term" value="P:vesicle tethering involved in exocytosis"/>
    <property type="evidence" value="ECO:0007669"/>
    <property type="project" value="UniProtKB-UniRule"/>
</dbReference>
<comment type="similarity">
    <text evidence="1">Belongs to the SEC8 family.</text>
</comment>
<proteinExistence type="inferred from homology"/>
<evidence type="ECO:0000313" key="5">
    <source>
        <dbReference type="Proteomes" id="UP001374535"/>
    </source>
</evidence>
<dbReference type="GO" id="GO:0015031">
    <property type="term" value="P:protein transport"/>
    <property type="evidence" value="ECO:0007669"/>
    <property type="project" value="UniProtKB-KW"/>
</dbReference>
<dbReference type="GO" id="GO:0006612">
    <property type="term" value="P:protein targeting to membrane"/>
    <property type="evidence" value="ECO:0007669"/>
    <property type="project" value="UniProtKB-UniRule"/>
</dbReference>
<dbReference type="GO" id="GO:0006893">
    <property type="term" value="P:Golgi to plasma membrane transport"/>
    <property type="evidence" value="ECO:0007669"/>
    <property type="project" value="TreeGrafter"/>
</dbReference>
<feature type="domain" description="Reverse transcriptase Ty1/copia-type" evidence="3">
    <location>
        <begin position="240"/>
        <end position="303"/>
    </location>
</feature>
<comment type="function">
    <text evidence="1">Component of the exocyst complex involved in the docking of exocytic vesicles with fusion sites on the plasma membrane.</text>
</comment>
<keyword evidence="1" id="KW-0268">Exocytosis</keyword>
<dbReference type="Pfam" id="PF07727">
    <property type="entry name" value="RVT_2"/>
    <property type="match status" value="1"/>
</dbReference>
<name>A0AAQ3MUA5_VIGMU</name>
<dbReference type="PANTHER" id="PTHR14146:SF0">
    <property type="entry name" value="EXOCYST COMPLEX COMPONENT 4"/>
    <property type="match status" value="1"/>
</dbReference>
<accession>A0AAQ3MUA5</accession>
<reference evidence="4 5" key="1">
    <citation type="journal article" date="2023" name="Life. Sci Alliance">
        <title>Evolutionary insights into 3D genome organization and epigenetic landscape of Vigna mungo.</title>
        <authorList>
            <person name="Junaid A."/>
            <person name="Singh B."/>
            <person name="Bhatia S."/>
        </authorList>
    </citation>
    <scope>NUCLEOTIDE SEQUENCE [LARGE SCALE GENOMIC DNA]</scope>
    <source>
        <strain evidence="4">Urdbean</strain>
    </source>
</reference>
<dbReference type="AlphaFoldDB" id="A0AAQ3MUA5"/>
<organism evidence="4 5">
    <name type="scientific">Vigna mungo</name>
    <name type="common">Black gram</name>
    <name type="synonym">Phaseolus mungo</name>
    <dbReference type="NCBI Taxonomy" id="3915"/>
    <lineage>
        <taxon>Eukaryota</taxon>
        <taxon>Viridiplantae</taxon>
        <taxon>Streptophyta</taxon>
        <taxon>Embryophyta</taxon>
        <taxon>Tracheophyta</taxon>
        <taxon>Spermatophyta</taxon>
        <taxon>Magnoliopsida</taxon>
        <taxon>eudicotyledons</taxon>
        <taxon>Gunneridae</taxon>
        <taxon>Pentapetalae</taxon>
        <taxon>rosids</taxon>
        <taxon>fabids</taxon>
        <taxon>Fabales</taxon>
        <taxon>Fabaceae</taxon>
        <taxon>Papilionoideae</taxon>
        <taxon>50 kb inversion clade</taxon>
        <taxon>NPAAA clade</taxon>
        <taxon>indigoferoid/millettioid clade</taxon>
        <taxon>Phaseoleae</taxon>
        <taxon>Vigna</taxon>
    </lineage>
</organism>
<keyword evidence="1" id="KW-0653">Protein transport</keyword>
<evidence type="ECO:0000256" key="1">
    <source>
        <dbReference type="RuleBase" id="RU367079"/>
    </source>
</evidence>
<keyword evidence="1" id="KW-0813">Transport</keyword>
<gene>
    <name evidence="4" type="ORF">V8G54_029209</name>
</gene>
<dbReference type="EMBL" id="CP144692">
    <property type="protein sequence ID" value="WVY97058.1"/>
    <property type="molecule type" value="Genomic_DNA"/>
</dbReference>